<organism evidence="6">
    <name type="scientific">Anaerostipes caccae</name>
    <dbReference type="NCBI Taxonomy" id="105841"/>
    <lineage>
        <taxon>Bacteria</taxon>
        <taxon>Bacillati</taxon>
        <taxon>Bacillota</taxon>
        <taxon>Clostridia</taxon>
        <taxon>Lachnospirales</taxon>
        <taxon>Lachnospiraceae</taxon>
        <taxon>Anaerostipes</taxon>
    </lineage>
</organism>
<keyword evidence="4" id="KW-1133">Transmembrane helix</keyword>
<evidence type="ECO:0000256" key="1">
    <source>
        <dbReference type="ARBA" id="ARBA00004651"/>
    </source>
</evidence>
<keyword evidence="3" id="KW-0812">Transmembrane</keyword>
<reference evidence="6" key="1">
    <citation type="submission" date="2019-11" db="EMBL/GenBank/DDBJ databases">
        <authorList>
            <person name="Feng L."/>
        </authorList>
    </citation>
    <scope>NUCLEOTIDE SEQUENCE</scope>
    <source>
        <strain evidence="6">AcaccaeLFYP115</strain>
    </source>
</reference>
<dbReference type="Pfam" id="PF01943">
    <property type="entry name" value="Polysacc_synt"/>
    <property type="match status" value="1"/>
</dbReference>
<comment type="subcellular location">
    <subcellularLocation>
        <location evidence="1">Cell membrane</location>
        <topology evidence="1">Multi-pass membrane protein</topology>
    </subcellularLocation>
</comment>
<proteinExistence type="predicted"/>
<dbReference type="RefSeq" id="WP_006567168.1">
    <property type="nucleotide sequence ID" value="NZ_BAABZP010000001.1"/>
</dbReference>
<evidence type="ECO:0000256" key="2">
    <source>
        <dbReference type="ARBA" id="ARBA00022475"/>
    </source>
</evidence>
<dbReference type="GO" id="GO:0005886">
    <property type="term" value="C:plasma membrane"/>
    <property type="evidence" value="ECO:0007669"/>
    <property type="project" value="UniProtKB-SubCell"/>
</dbReference>
<dbReference type="EMBL" id="CACRSQ010000003">
    <property type="protein sequence ID" value="VYT06642.1"/>
    <property type="molecule type" value="Genomic_DNA"/>
</dbReference>
<keyword evidence="5" id="KW-0472">Membrane</keyword>
<evidence type="ECO:0000256" key="3">
    <source>
        <dbReference type="ARBA" id="ARBA00022692"/>
    </source>
</evidence>
<evidence type="ECO:0000256" key="4">
    <source>
        <dbReference type="ARBA" id="ARBA00022989"/>
    </source>
</evidence>
<dbReference type="InterPro" id="IPR002797">
    <property type="entry name" value="Polysacc_synth"/>
</dbReference>
<keyword evidence="6" id="KW-0132">Cell division</keyword>
<dbReference type="PANTHER" id="PTHR30250">
    <property type="entry name" value="PST FAMILY PREDICTED COLANIC ACID TRANSPORTER"/>
    <property type="match status" value="1"/>
</dbReference>
<keyword evidence="2" id="KW-1003">Cell membrane</keyword>
<name>A0A6N2TPH6_9FIRM</name>
<dbReference type="InterPro" id="IPR050833">
    <property type="entry name" value="Poly_Biosynth_Transport"/>
</dbReference>
<protein>
    <submittedName>
        <fullName evidence="6">Putative cell division protein YtgP</fullName>
    </submittedName>
</protein>
<dbReference type="InterPro" id="IPR024923">
    <property type="entry name" value="PG_synth_SpoVB"/>
</dbReference>
<dbReference type="PIRSF" id="PIRSF038958">
    <property type="entry name" value="PG_synth_SpoVB"/>
    <property type="match status" value="1"/>
</dbReference>
<evidence type="ECO:0000256" key="5">
    <source>
        <dbReference type="ARBA" id="ARBA00023136"/>
    </source>
</evidence>
<keyword evidence="6" id="KW-0131">Cell cycle</keyword>
<accession>A0A6N2TPH6</accession>
<sequence>MGKKQKSSFLVQGTILIAAQMLCRIIGLLYRRPLFAVIGEQGMGYYGFAYTIYSMVLLIASFSIPLAVSKAIASRLAMKQYRNAQRVFHGALIYAAVVGGAGFIFTYVGAPYLVPNEGSVFALRTMSPTIFFSGILGVLRGYFQGHNTMVPTSVSQILEQILNAVVSVVMAYVLVAPYVGHATKAAAFKLAEHGAAGSAIGTGAGVLTGLLFCFIIYLSYRPKVKLQMKHDKTKKTESYKRIVKILIFTITPVIFSTFIYNCSASIDSTLFGHLLTNKGLPETTVSAFYGLFSSQYNVLINVPIAIASSLSNAIVPDIAGSYAVNDQEAIKNNIDTAVRFILMIAIPCAVGIAVLAKPVIGLLFGPKYAVQGLSPRMLQVGAVSIIFYCLSTMTNGILQGLGKMRVPVKHSAISVVANVAVLVILIQTTNANVYAIVLATVAFSVVMSVLNARALTKFTGYRQDLKKSVLKPMLSAGVMGIVIFIISWAFEQFISGSSIGYAACLAVSVPVGMIIYFVFVIKFQTFSEEELKQMPKGHAILKLAQKLKLL</sequence>
<dbReference type="GO" id="GO:0051301">
    <property type="term" value="P:cell division"/>
    <property type="evidence" value="ECO:0007669"/>
    <property type="project" value="UniProtKB-KW"/>
</dbReference>
<dbReference type="CDD" id="cd13124">
    <property type="entry name" value="MATE_SpoVB_like"/>
    <property type="match status" value="1"/>
</dbReference>
<gene>
    <name evidence="6" type="primary">ytgP</name>
    <name evidence="6" type="ORF">ACLFYP115_01510</name>
</gene>
<dbReference type="AlphaFoldDB" id="A0A6N2TPH6"/>
<dbReference type="PANTHER" id="PTHR30250:SF21">
    <property type="entry name" value="LIPID II FLIPPASE MURJ"/>
    <property type="match status" value="1"/>
</dbReference>
<evidence type="ECO:0000313" key="6">
    <source>
        <dbReference type="EMBL" id="VYT06642.1"/>
    </source>
</evidence>